<comment type="caution">
    <text evidence="1">The sequence shown here is derived from an EMBL/GenBank/DDBJ whole genome shotgun (WGS) entry which is preliminary data.</text>
</comment>
<evidence type="ECO:0000313" key="2">
    <source>
        <dbReference type="Proteomes" id="UP000298061"/>
    </source>
</evidence>
<evidence type="ECO:0000313" key="1">
    <source>
        <dbReference type="EMBL" id="TFY75550.1"/>
    </source>
</evidence>
<gene>
    <name evidence="1" type="ORF">EWM64_g8462</name>
</gene>
<dbReference type="OrthoDB" id="3052721at2759"/>
<dbReference type="AlphaFoldDB" id="A0A4Y9ZMS8"/>
<protein>
    <submittedName>
        <fullName evidence="1">Uncharacterized protein</fullName>
    </submittedName>
</protein>
<dbReference type="EMBL" id="SFCI01001527">
    <property type="protein sequence ID" value="TFY75550.1"/>
    <property type="molecule type" value="Genomic_DNA"/>
</dbReference>
<dbReference type="Proteomes" id="UP000298061">
    <property type="component" value="Unassembled WGS sequence"/>
</dbReference>
<proteinExistence type="predicted"/>
<organism evidence="1 2">
    <name type="scientific">Hericium alpestre</name>
    <dbReference type="NCBI Taxonomy" id="135208"/>
    <lineage>
        <taxon>Eukaryota</taxon>
        <taxon>Fungi</taxon>
        <taxon>Dikarya</taxon>
        <taxon>Basidiomycota</taxon>
        <taxon>Agaricomycotina</taxon>
        <taxon>Agaricomycetes</taxon>
        <taxon>Russulales</taxon>
        <taxon>Hericiaceae</taxon>
        <taxon>Hericium</taxon>
    </lineage>
</organism>
<accession>A0A4Y9ZMS8</accession>
<reference evidence="1 2" key="1">
    <citation type="submission" date="2019-02" db="EMBL/GenBank/DDBJ databases">
        <title>Genome sequencing of the rare red list fungi Hericium alpestre (H. flagellum).</title>
        <authorList>
            <person name="Buettner E."/>
            <person name="Kellner H."/>
        </authorList>
    </citation>
    <scope>NUCLEOTIDE SEQUENCE [LARGE SCALE GENOMIC DNA]</scope>
    <source>
        <strain evidence="1 2">DSM 108284</strain>
    </source>
</reference>
<dbReference type="STRING" id="135208.A0A4Y9ZMS8"/>
<sequence length="575" mass="65136">MEAYKEELDWRKRGINAYNSLSRAELKAFLLLAMHRSILAVGGYDMWEQLSPDEQLWLGQKAYSDAVNKLGQAAFDMLSAEEKGWASLFVWAGCRMHKELNAMKYGAEALKHWWDSDSVKALSAILPIPLYNKDNAAAAADLTASTSKLHAETISSWGGIKTAELAGSIMRNQNSKKGQQDIYRWYFEFILGYIIQFPDTSHTRFGSYGDAASEIIVHLFLYIDFLSIIRDSKDSGNFNHMEQNLYNALHDSATLTELAVLSLYSQAVAHPFMKFIRSSKSQNVLKLGYYYSRITSHIQKLIDNPSLLLETIGASYEQATLDGCIWQRPEAILTVQQLYHDNQLPFLKPALLTFLCGAKLGWTHFMHEFEPDGRIDSLLPLQREAAAMCPTNNHSESTFGKLHQSYCARPSLSLYMHNAKLLHKHNSTEAWWAIHSTAELETFIRKEARALDTGAVEKVIRGELSATKKHKAYEEAIMREKKCMKREEYTTKVDTITSILDPNYWSNPDNLKIITLQAIRLQLAWLRARGIAVPASLADKKKTISLQGLVDVLHGLWPEIIDRLIANTSTDVHEA</sequence>
<keyword evidence="2" id="KW-1185">Reference proteome</keyword>
<name>A0A4Y9ZMS8_9AGAM</name>